<evidence type="ECO:0000256" key="3">
    <source>
        <dbReference type="ARBA" id="ARBA00022741"/>
    </source>
</evidence>
<dbReference type="InterPro" id="IPR017871">
    <property type="entry name" value="ABC_transporter-like_CS"/>
</dbReference>
<dbReference type="CDD" id="cd03257">
    <property type="entry name" value="ABC_NikE_OppD_transporters"/>
    <property type="match status" value="1"/>
</dbReference>
<dbReference type="InterPro" id="IPR027417">
    <property type="entry name" value="P-loop_NTPase"/>
</dbReference>
<dbReference type="GO" id="GO:0016887">
    <property type="term" value="F:ATP hydrolysis activity"/>
    <property type="evidence" value="ECO:0007669"/>
    <property type="project" value="InterPro"/>
</dbReference>
<keyword evidence="2" id="KW-0813">Transport</keyword>
<dbReference type="GO" id="GO:0005524">
    <property type="term" value="F:ATP binding"/>
    <property type="evidence" value="ECO:0007669"/>
    <property type="project" value="UniProtKB-KW"/>
</dbReference>
<evidence type="ECO:0000256" key="2">
    <source>
        <dbReference type="ARBA" id="ARBA00022448"/>
    </source>
</evidence>
<organism evidence="6 7">
    <name type="scientific">Jiangella aurantiaca</name>
    <dbReference type="NCBI Taxonomy" id="2530373"/>
    <lineage>
        <taxon>Bacteria</taxon>
        <taxon>Bacillati</taxon>
        <taxon>Actinomycetota</taxon>
        <taxon>Actinomycetes</taxon>
        <taxon>Jiangellales</taxon>
        <taxon>Jiangellaceae</taxon>
        <taxon>Jiangella</taxon>
    </lineage>
</organism>
<dbReference type="InterPro" id="IPR003439">
    <property type="entry name" value="ABC_transporter-like_ATP-bd"/>
</dbReference>
<name>A0A4R5AH38_9ACTN</name>
<dbReference type="RefSeq" id="WP_132102732.1">
    <property type="nucleotide sequence ID" value="NZ_SMLB01000008.1"/>
</dbReference>
<keyword evidence="4 6" id="KW-0067">ATP-binding</keyword>
<dbReference type="PANTHER" id="PTHR43776">
    <property type="entry name" value="TRANSPORT ATP-BINDING PROTEIN"/>
    <property type="match status" value="1"/>
</dbReference>
<dbReference type="Proteomes" id="UP000295217">
    <property type="component" value="Unassembled WGS sequence"/>
</dbReference>
<reference evidence="6 7" key="1">
    <citation type="submission" date="2019-02" db="EMBL/GenBank/DDBJ databases">
        <title>Draft genome sequences of novel Actinobacteria.</title>
        <authorList>
            <person name="Sahin N."/>
            <person name="Ay H."/>
            <person name="Saygin H."/>
        </authorList>
    </citation>
    <scope>NUCLEOTIDE SEQUENCE [LARGE SCALE GENOMIC DNA]</scope>
    <source>
        <strain evidence="6 7">8K307</strain>
    </source>
</reference>
<evidence type="ECO:0000313" key="6">
    <source>
        <dbReference type="EMBL" id="TDD70716.1"/>
    </source>
</evidence>
<dbReference type="PANTHER" id="PTHR43776:SF7">
    <property type="entry name" value="D,D-DIPEPTIDE TRANSPORT ATP-BINDING PROTEIN DDPF-RELATED"/>
    <property type="match status" value="1"/>
</dbReference>
<dbReference type="SUPFAM" id="SSF52540">
    <property type="entry name" value="P-loop containing nucleoside triphosphate hydrolases"/>
    <property type="match status" value="1"/>
</dbReference>
<comment type="caution">
    <text evidence="6">The sequence shown here is derived from an EMBL/GenBank/DDBJ whole genome shotgun (WGS) entry which is preliminary data.</text>
</comment>
<gene>
    <name evidence="6" type="ORF">E1262_08690</name>
</gene>
<sequence length="274" mass="29741">MTAVDAPRAADDVAAVPIFEGRDLVVDYHSRGQVHRALNRVSLSIAEGEAVGLIGESGSGKTTLARTLLGLIRPVHGQVTFRGQDVYALKSVPRYRMLGRDASLVFQDPRSSLNPRLTVGAVVRDPLTVQRIGTRAQRAARVAELLESVGLPAQLMSRPVRALSGGQLQRVALARALAVEPGIIVADEPTSALDVSVQAQILNLIQQVRATRRLALLVVSHDIRVIRYLTDRTAVMYKGEIVELGPTAEVHDHPQHEYTQTLLTSVPSLSRWPA</sequence>
<dbReference type="InterPro" id="IPR050319">
    <property type="entry name" value="ABC_transp_ATP-bind"/>
</dbReference>
<evidence type="ECO:0000313" key="7">
    <source>
        <dbReference type="Proteomes" id="UP000295217"/>
    </source>
</evidence>
<dbReference type="PROSITE" id="PS00211">
    <property type="entry name" value="ABC_TRANSPORTER_1"/>
    <property type="match status" value="1"/>
</dbReference>
<dbReference type="InterPro" id="IPR003593">
    <property type="entry name" value="AAA+_ATPase"/>
</dbReference>
<proteinExistence type="inferred from homology"/>
<feature type="domain" description="ABC transporter" evidence="5">
    <location>
        <begin position="19"/>
        <end position="263"/>
    </location>
</feature>
<dbReference type="Pfam" id="PF00005">
    <property type="entry name" value="ABC_tran"/>
    <property type="match status" value="1"/>
</dbReference>
<dbReference type="AlphaFoldDB" id="A0A4R5AH38"/>
<evidence type="ECO:0000259" key="5">
    <source>
        <dbReference type="PROSITE" id="PS50893"/>
    </source>
</evidence>
<keyword evidence="3" id="KW-0547">Nucleotide-binding</keyword>
<dbReference type="OrthoDB" id="8481147at2"/>
<dbReference type="SMART" id="SM00382">
    <property type="entry name" value="AAA"/>
    <property type="match status" value="1"/>
</dbReference>
<comment type="similarity">
    <text evidence="1">Belongs to the ABC transporter superfamily.</text>
</comment>
<accession>A0A4R5AH38</accession>
<protein>
    <submittedName>
        <fullName evidence="6">ABC transporter ATP-binding protein</fullName>
    </submittedName>
</protein>
<evidence type="ECO:0000256" key="1">
    <source>
        <dbReference type="ARBA" id="ARBA00005417"/>
    </source>
</evidence>
<keyword evidence="7" id="KW-1185">Reference proteome</keyword>
<dbReference type="PROSITE" id="PS50893">
    <property type="entry name" value="ABC_TRANSPORTER_2"/>
    <property type="match status" value="1"/>
</dbReference>
<dbReference type="GO" id="GO:0055085">
    <property type="term" value="P:transmembrane transport"/>
    <property type="evidence" value="ECO:0007669"/>
    <property type="project" value="UniProtKB-ARBA"/>
</dbReference>
<dbReference type="Gene3D" id="3.40.50.300">
    <property type="entry name" value="P-loop containing nucleotide triphosphate hydrolases"/>
    <property type="match status" value="1"/>
</dbReference>
<evidence type="ECO:0000256" key="4">
    <source>
        <dbReference type="ARBA" id="ARBA00022840"/>
    </source>
</evidence>
<dbReference type="EMBL" id="SMLB01000008">
    <property type="protein sequence ID" value="TDD70716.1"/>
    <property type="molecule type" value="Genomic_DNA"/>
</dbReference>